<evidence type="ECO:0000313" key="2">
    <source>
        <dbReference type="Proteomes" id="UP001430953"/>
    </source>
</evidence>
<accession>A0AAW2H2I5</accession>
<sequence length="146" mass="16728">MEELKNDFRFYLQPSTNLRLSCTSLPKLLNATVGIKRDPFLSGYSLLSPPLPSPLPYRPNCVTLVVPVDEKLPAVAPREISDSRMEARCALIGLCTMQKRVFRCTESIYYLIFHQSALLLHNIITRFICKLGECRRNSCYMLNSQR</sequence>
<evidence type="ECO:0000313" key="1">
    <source>
        <dbReference type="EMBL" id="KAL0133689.1"/>
    </source>
</evidence>
<dbReference type="EMBL" id="JADYXP020000001">
    <property type="protein sequence ID" value="KAL0133689.1"/>
    <property type="molecule type" value="Genomic_DNA"/>
</dbReference>
<dbReference type="AlphaFoldDB" id="A0AAW2H2I5"/>
<organism evidence="1 2">
    <name type="scientific">Cardiocondyla obscurior</name>
    <dbReference type="NCBI Taxonomy" id="286306"/>
    <lineage>
        <taxon>Eukaryota</taxon>
        <taxon>Metazoa</taxon>
        <taxon>Ecdysozoa</taxon>
        <taxon>Arthropoda</taxon>
        <taxon>Hexapoda</taxon>
        <taxon>Insecta</taxon>
        <taxon>Pterygota</taxon>
        <taxon>Neoptera</taxon>
        <taxon>Endopterygota</taxon>
        <taxon>Hymenoptera</taxon>
        <taxon>Apocrita</taxon>
        <taxon>Aculeata</taxon>
        <taxon>Formicoidea</taxon>
        <taxon>Formicidae</taxon>
        <taxon>Myrmicinae</taxon>
        <taxon>Cardiocondyla</taxon>
    </lineage>
</organism>
<keyword evidence="2" id="KW-1185">Reference proteome</keyword>
<comment type="caution">
    <text evidence="1">The sequence shown here is derived from an EMBL/GenBank/DDBJ whole genome shotgun (WGS) entry which is preliminary data.</text>
</comment>
<gene>
    <name evidence="1" type="ORF">PUN28_000971</name>
</gene>
<reference evidence="1 2" key="1">
    <citation type="submission" date="2023-03" db="EMBL/GenBank/DDBJ databases">
        <title>High recombination rates correlate with genetic variation in Cardiocondyla obscurior ants.</title>
        <authorList>
            <person name="Errbii M."/>
        </authorList>
    </citation>
    <scope>NUCLEOTIDE SEQUENCE [LARGE SCALE GENOMIC DNA]</scope>
    <source>
        <strain evidence="1">Alpha-2009</strain>
        <tissue evidence="1">Whole body</tissue>
    </source>
</reference>
<name>A0AAW2H2I5_9HYME</name>
<dbReference type="Proteomes" id="UP001430953">
    <property type="component" value="Unassembled WGS sequence"/>
</dbReference>
<protein>
    <submittedName>
        <fullName evidence="1">Uncharacterized protein</fullName>
    </submittedName>
</protein>
<proteinExistence type="predicted"/>